<evidence type="ECO:0000256" key="6">
    <source>
        <dbReference type="ARBA" id="ARBA00022679"/>
    </source>
</evidence>
<organism evidence="13 14">
    <name type="scientific">Plectus sambesii</name>
    <dbReference type="NCBI Taxonomy" id="2011161"/>
    <lineage>
        <taxon>Eukaryota</taxon>
        <taxon>Metazoa</taxon>
        <taxon>Ecdysozoa</taxon>
        <taxon>Nematoda</taxon>
        <taxon>Chromadorea</taxon>
        <taxon>Plectida</taxon>
        <taxon>Plectina</taxon>
        <taxon>Plectoidea</taxon>
        <taxon>Plectidae</taxon>
        <taxon>Plectus</taxon>
    </lineage>
</organism>
<evidence type="ECO:0000256" key="2">
    <source>
        <dbReference type="ARBA" id="ARBA00004922"/>
    </source>
</evidence>
<evidence type="ECO:0000256" key="10">
    <source>
        <dbReference type="ARBA" id="ARBA00022989"/>
    </source>
</evidence>
<accession>A0A914W1S2</accession>
<sequence>MRYIYANYLNDFDWFFKVDDDSYVVVENMRKLLNRYNSTDHHYFGYKWEHELWTGFHSGGAGYVLSRTTFKLLVDSLSNRNVCAEGWAEDVEVGRCLHNLGINPEVVKENGTNLFFPVHVTEYKMMGKVEEEKVNSNLISMHYLNPKEMRLIDFFIYRFRLEPT</sequence>
<dbReference type="InterPro" id="IPR026050">
    <property type="entry name" value="C1GALT1/C1GALT1_chp1"/>
</dbReference>
<comment type="pathway">
    <text evidence="2">Protein modification; protein glycosylation.</text>
</comment>
<evidence type="ECO:0000256" key="5">
    <source>
        <dbReference type="ARBA" id="ARBA00022676"/>
    </source>
</evidence>
<dbReference type="GO" id="GO:0016263">
    <property type="term" value="F:glycoprotein-N-acetylgalactosamine 3-beta-galactosyltransferase activity"/>
    <property type="evidence" value="ECO:0007669"/>
    <property type="project" value="UniProtKB-EC"/>
</dbReference>
<keyword evidence="6" id="KW-0808">Transferase</keyword>
<evidence type="ECO:0000256" key="1">
    <source>
        <dbReference type="ARBA" id="ARBA00004606"/>
    </source>
</evidence>
<comment type="similarity">
    <text evidence="3">Belongs to the glycosyltransferase 31 family. Beta3-Gal-T subfamily.</text>
</comment>
<dbReference type="GO" id="GO:0000166">
    <property type="term" value="F:nucleotide binding"/>
    <property type="evidence" value="ECO:0007669"/>
    <property type="project" value="UniProtKB-KW"/>
</dbReference>
<feature type="domain" description="Fringe-like glycosyltransferase" evidence="12">
    <location>
        <begin position="11"/>
        <end position="106"/>
    </location>
</feature>
<dbReference type="PANTHER" id="PTHR23033:SF12">
    <property type="entry name" value="GLYCOPROTEIN-N-ACETYLGALACTOSAMINE 3-BETA-GALACTOSYLTRANSFERASE 1-RELATED"/>
    <property type="match status" value="1"/>
</dbReference>
<evidence type="ECO:0000313" key="14">
    <source>
        <dbReference type="WBParaSite" id="PSAMB.scaffold3032size19962.g20070.t1"/>
    </source>
</evidence>
<proteinExistence type="inferred from homology"/>
<dbReference type="EC" id="2.4.1.122" evidence="4"/>
<keyword evidence="10" id="KW-1133">Transmembrane helix</keyword>
<dbReference type="WBParaSite" id="PSAMB.scaffold3032size19962.g20070.t1">
    <property type="protein sequence ID" value="PSAMB.scaffold3032size19962.g20070.t1"/>
    <property type="gene ID" value="PSAMB.scaffold3032size19962.g20070"/>
</dbReference>
<keyword evidence="11" id="KW-0472">Membrane</keyword>
<dbReference type="InterPro" id="IPR003378">
    <property type="entry name" value="Fringe-like_glycosylTrfase"/>
</dbReference>
<keyword evidence="8" id="KW-0547">Nucleotide-binding</keyword>
<evidence type="ECO:0000256" key="3">
    <source>
        <dbReference type="ARBA" id="ARBA00006462"/>
    </source>
</evidence>
<protein>
    <recommendedName>
        <fullName evidence="4">N-acetylgalactosaminide beta-1,3-galactosyltransferase</fullName>
        <ecNumber evidence="4">2.4.1.122</ecNumber>
    </recommendedName>
</protein>
<evidence type="ECO:0000256" key="11">
    <source>
        <dbReference type="ARBA" id="ARBA00023136"/>
    </source>
</evidence>
<dbReference type="WBParaSite" id="PSAMB.scaffold465size50227.g5984.t1">
    <property type="protein sequence ID" value="PSAMB.scaffold465size50227.g5984.t1"/>
    <property type="gene ID" value="PSAMB.scaffold465size50227.g5984"/>
</dbReference>
<keyword evidence="5" id="KW-0328">Glycosyltransferase</keyword>
<evidence type="ECO:0000256" key="9">
    <source>
        <dbReference type="ARBA" id="ARBA00022968"/>
    </source>
</evidence>
<dbReference type="PANTHER" id="PTHR23033">
    <property type="entry name" value="BETA1,3-GALACTOSYLTRANSFERASE"/>
    <property type="match status" value="1"/>
</dbReference>
<keyword evidence="7" id="KW-0812">Transmembrane</keyword>
<dbReference type="Gene3D" id="3.90.550.50">
    <property type="match status" value="1"/>
</dbReference>
<dbReference type="Pfam" id="PF02434">
    <property type="entry name" value="Fringe"/>
    <property type="match status" value="1"/>
</dbReference>
<reference evidence="14 15" key="1">
    <citation type="submission" date="2022-11" db="UniProtKB">
        <authorList>
            <consortium name="WormBaseParasite"/>
        </authorList>
    </citation>
    <scope>IDENTIFICATION</scope>
</reference>
<dbReference type="GO" id="GO:0016020">
    <property type="term" value="C:membrane"/>
    <property type="evidence" value="ECO:0007669"/>
    <property type="project" value="UniProtKB-SubCell"/>
</dbReference>
<evidence type="ECO:0000256" key="4">
    <source>
        <dbReference type="ARBA" id="ARBA00012557"/>
    </source>
</evidence>
<dbReference type="AlphaFoldDB" id="A0A914W1S2"/>
<keyword evidence="9" id="KW-0735">Signal-anchor</keyword>
<dbReference type="Proteomes" id="UP000887566">
    <property type="component" value="Unplaced"/>
</dbReference>
<name>A0A914W1S2_9BILA</name>
<evidence type="ECO:0000256" key="8">
    <source>
        <dbReference type="ARBA" id="ARBA00022741"/>
    </source>
</evidence>
<evidence type="ECO:0000259" key="12">
    <source>
        <dbReference type="Pfam" id="PF02434"/>
    </source>
</evidence>
<evidence type="ECO:0000256" key="7">
    <source>
        <dbReference type="ARBA" id="ARBA00022692"/>
    </source>
</evidence>
<evidence type="ECO:0000313" key="15">
    <source>
        <dbReference type="WBParaSite" id="PSAMB.scaffold465size50227.g5984.t1"/>
    </source>
</evidence>
<evidence type="ECO:0000313" key="13">
    <source>
        <dbReference type="Proteomes" id="UP000887566"/>
    </source>
</evidence>
<keyword evidence="13" id="KW-1185">Reference proteome</keyword>
<comment type="subcellular location">
    <subcellularLocation>
        <location evidence="1">Membrane</location>
        <topology evidence="1">Single-pass type II membrane protein</topology>
    </subcellularLocation>
</comment>